<dbReference type="OrthoDB" id="891726at2759"/>
<proteinExistence type="predicted"/>
<keyword evidence="3" id="KW-1185">Reference proteome</keyword>
<evidence type="ECO:0000313" key="2">
    <source>
        <dbReference type="EMBL" id="ESW15060.1"/>
    </source>
</evidence>
<name>V7BBU9_PHAVU</name>
<keyword evidence="1" id="KW-0732">Signal</keyword>
<organism evidence="2 3">
    <name type="scientific">Phaseolus vulgaris</name>
    <name type="common">Kidney bean</name>
    <name type="synonym">French bean</name>
    <dbReference type="NCBI Taxonomy" id="3885"/>
    <lineage>
        <taxon>Eukaryota</taxon>
        <taxon>Viridiplantae</taxon>
        <taxon>Streptophyta</taxon>
        <taxon>Embryophyta</taxon>
        <taxon>Tracheophyta</taxon>
        <taxon>Spermatophyta</taxon>
        <taxon>Magnoliopsida</taxon>
        <taxon>eudicotyledons</taxon>
        <taxon>Gunneridae</taxon>
        <taxon>Pentapetalae</taxon>
        <taxon>rosids</taxon>
        <taxon>fabids</taxon>
        <taxon>Fabales</taxon>
        <taxon>Fabaceae</taxon>
        <taxon>Papilionoideae</taxon>
        <taxon>50 kb inversion clade</taxon>
        <taxon>NPAAA clade</taxon>
        <taxon>indigoferoid/millettioid clade</taxon>
        <taxon>Phaseoleae</taxon>
        <taxon>Phaseolus</taxon>
    </lineage>
</organism>
<evidence type="ECO:0000313" key="3">
    <source>
        <dbReference type="Proteomes" id="UP000000226"/>
    </source>
</evidence>
<dbReference type="InterPro" id="IPR007541">
    <property type="entry name" value="Uncharacterised_BSP"/>
</dbReference>
<dbReference type="Gramene" id="ESW15060">
    <property type="protein sequence ID" value="ESW15060"/>
    <property type="gene ID" value="PHAVU_007G041000g"/>
</dbReference>
<dbReference type="PANTHER" id="PTHR33321">
    <property type="match status" value="1"/>
</dbReference>
<dbReference type="eggNOG" id="ENOG502QURC">
    <property type="taxonomic scope" value="Eukaryota"/>
</dbReference>
<evidence type="ECO:0000256" key="1">
    <source>
        <dbReference type="SAM" id="SignalP"/>
    </source>
</evidence>
<accession>V7BBU9</accession>
<dbReference type="EMBL" id="CM002294">
    <property type="protein sequence ID" value="ESW15060.1"/>
    <property type="molecule type" value="Genomic_DNA"/>
</dbReference>
<dbReference type="Proteomes" id="UP000000226">
    <property type="component" value="Chromosome 7"/>
</dbReference>
<gene>
    <name evidence="2" type="ORF">PHAVU_007G041000g</name>
</gene>
<evidence type="ECO:0008006" key="4">
    <source>
        <dbReference type="Google" id="ProtNLM"/>
    </source>
</evidence>
<dbReference type="Pfam" id="PF04450">
    <property type="entry name" value="BSP"/>
    <property type="match status" value="1"/>
</dbReference>
<feature type="chain" id="PRO_5004756536" description="Plant basic secretory protein (BSP) family protein" evidence="1">
    <location>
        <begin position="21"/>
        <end position="230"/>
    </location>
</feature>
<reference evidence="3" key="1">
    <citation type="journal article" date="2014" name="Nat. Genet.">
        <title>A reference genome for common bean and genome-wide analysis of dual domestications.</title>
        <authorList>
            <person name="Schmutz J."/>
            <person name="McClean P.E."/>
            <person name="Mamidi S."/>
            <person name="Wu G.A."/>
            <person name="Cannon S.B."/>
            <person name="Grimwood J."/>
            <person name="Jenkins J."/>
            <person name="Shu S."/>
            <person name="Song Q."/>
            <person name="Chavarro C."/>
            <person name="Torres-Torres M."/>
            <person name="Geffroy V."/>
            <person name="Moghaddam S.M."/>
            <person name="Gao D."/>
            <person name="Abernathy B."/>
            <person name="Barry K."/>
            <person name="Blair M."/>
            <person name="Brick M.A."/>
            <person name="Chovatia M."/>
            <person name="Gepts P."/>
            <person name="Goodstein D.M."/>
            <person name="Gonzales M."/>
            <person name="Hellsten U."/>
            <person name="Hyten D.L."/>
            <person name="Jia G."/>
            <person name="Kelly J.D."/>
            <person name="Kudrna D."/>
            <person name="Lee R."/>
            <person name="Richard M.M."/>
            <person name="Miklas P.N."/>
            <person name="Osorno J.M."/>
            <person name="Rodrigues J."/>
            <person name="Thareau V."/>
            <person name="Urrea C.A."/>
            <person name="Wang M."/>
            <person name="Yu Y."/>
            <person name="Zhang M."/>
            <person name="Wing R.A."/>
            <person name="Cregan P.B."/>
            <person name="Rokhsar D.S."/>
            <person name="Jackson S.A."/>
        </authorList>
    </citation>
    <scope>NUCLEOTIDE SEQUENCE [LARGE SCALE GENOMIC DNA]</scope>
    <source>
        <strain evidence="3">cv. G19833</strain>
    </source>
</reference>
<dbReference type="AlphaFoldDB" id="V7BBU9"/>
<dbReference type="OMA" id="VWQWDGR"/>
<feature type="signal peptide" evidence="1">
    <location>
        <begin position="1"/>
        <end position="20"/>
    </location>
</feature>
<protein>
    <recommendedName>
        <fullName evidence="4">Plant basic secretory protein (BSP) family protein</fullName>
    </recommendedName>
</protein>
<sequence length="230" mass="26172">MIKQALCFLVFLHAFHQTHAVQYAVTNRALTTSGGVAFRDKIGEQYAKQTLDSATQFIWRILQQSNPADRKNVQRVSLFVDDMDGVAYTSGDQIHLSARYVGKYNGDVKKEISGVLYHEMVHVWQWNGNGRVPGGLIEGIADYVRLKANYAPSHWVKPGQGQKWDQGYDVTARFLDYCESLRSGFVAQLNKLSRSGYSDQYFVQLLGKPVDQLWRDYKAKYGNIAQETYS</sequence>
<dbReference type="PANTHER" id="PTHR33321:SF12">
    <property type="entry name" value="PLANT BASIC SECRETORY PROTEIN (BSP) FAMILY PROTEIN"/>
    <property type="match status" value="1"/>
</dbReference>
<dbReference type="STRING" id="3885.V7BBU9"/>